<dbReference type="PANTHER" id="PTHR34368">
    <property type="entry name" value="OS01G0962200 PROTEIN"/>
    <property type="match status" value="1"/>
</dbReference>
<dbReference type="PANTHER" id="PTHR34368:SF1">
    <property type="entry name" value="OS01G0962200 PROTEIN"/>
    <property type="match status" value="1"/>
</dbReference>
<feature type="transmembrane region" description="Helical" evidence="1">
    <location>
        <begin position="52"/>
        <end position="72"/>
    </location>
</feature>
<dbReference type="RefSeq" id="WP_282011344.1">
    <property type="nucleotide sequence ID" value="NZ_OX336137.1"/>
</dbReference>
<evidence type="ECO:0000313" key="3">
    <source>
        <dbReference type="EMBL" id="CAI2718447.1"/>
    </source>
</evidence>
<evidence type="ECO:0008006" key="5">
    <source>
        <dbReference type="Google" id="ProtNLM"/>
    </source>
</evidence>
<proteinExistence type="predicted"/>
<evidence type="ECO:0000256" key="1">
    <source>
        <dbReference type="SAM" id="Phobius"/>
    </source>
</evidence>
<organism evidence="3 4">
    <name type="scientific">Nitrospina watsonii</name>
    <dbReference type="NCBI Taxonomy" id="1323948"/>
    <lineage>
        <taxon>Bacteria</taxon>
        <taxon>Pseudomonadati</taxon>
        <taxon>Nitrospinota/Tectimicrobiota group</taxon>
        <taxon>Nitrospinota</taxon>
        <taxon>Nitrospinia</taxon>
        <taxon>Nitrospinales</taxon>
        <taxon>Nitrospinaceae</taxon>
        <taxon>Nitrospina</taxon>
    </lineage>
</organism>
<evidence type="ECO:0000256" key="2">
    <source>
        <dbReference type="SAM" id="SignalP"/>
    </source>
</evidence>
<name>A0ABN8VXH1_9BACT</name>
<evidence type="ECO:0000313" key="4">
    <source>
        <dbReference type="Proteomes" id="UP001157733"/>
    </source>
</evidence>
<dbReference type="Proteomes" id="UP001157733">
    <property type="component" value="Chromosome"/>
</dbReference>
<feature type="transmembrane region" description="Helical" evidence="1">
    <location>
        <begin position="171"/>
        <end position="191"/>
    </location>
</feature>
<keyword evidence="4" id="KW-1185">Reference proteome</keyword>
<feature type="transmembrane region" description="Helical" evidence="1">
    <location>
        <begin position="118"/>
        <end position="133"/>
    </location>
</feature>
<keyword evidence="2" id="KW-0732">Signal</keyword>
<dbReference type="EMBL" id="OX336137">
    <property type="protein sequence ID" value="CAI2718447.1"/>
    <property type="molecule type" value="Genomic_DNA"/>
</dbReference>
<keyword evidence="1" id="KW-0472">Membrane</keyword>
<feature type="signal peptide" evidence="2">
    <location>
        <begin position="1"/>
        <end position="28"/>
    </location>
</feature>
<protein>
    <recommendedName>
        <fullName evidence="5">Alkaline phytoceramidase</fullName>
    </recommendedName>
</protein>
<feature type="chain" id="PRO_5046773936" description="Alkaline phytoceramidase" evidence="2">
    <location>
        <begin position="29"/>
        <end position="261"/>
    </location>
</feature>
<gene>
    <name evidence="3" type="ORF">NSPWAT_1588</name>
</gene>
<reference evidence="3 4" key="1">
    <citation type="submission" date="2022-09" db="EMBL/GenBank/DDBJ databases">
        <authorList>
            <person name="Kop L."/>
        </authorList>
    </citation>
    <scope>NUCLEOTIDE SEQUENCE [LARGE SCALE GENOMIC DNA]</scope>
    <source>
        <strain evidence="3 4">347</strain>
    </source>
</reference>
<feature type="transmembrane region" description="Helical" evidence="1">
    <location>
        <begin position="140"/>
        <end position="159"/>
    </location>
</feature>
<keyword evidence="1" id="KW-1133">Transmembrane helix</keyword>
<feature type="transmembrane region" description="Helical" evidence="1">
    <location>
        <begin position="84"/>
        <end position="106"/>
    </location>
</feature>
<accession>A0ABN8VXH1</accession>
<keyword evidence="1" id="KW-0812">Transmembrane</keyword>
<sequence>MNSKTRMGVLLGVAALFTLAVFSFPPLAQDPDYHNFADHIRFLGIPNFADVISNLVFGVVGVMGLAALKRVAMHEQTFYRPQETIFFVLIFTGAFLTGLGSAYYHWAPGDATLLWDRLPMAIVFMAVFALILADRLGIELGLLALGPLVFLGLVSVLYWDHTETLGQGDLRPYILVQFLPILLLPVLLVLFPARYSKSICFVKLVGWYLVAKIFEQLDAWVFTGTAGMVSGHTLKHLVAGTALFFLVSYLEERRCLRPVGG</sequence>